<keyword evidence="4" id="KW-0378">Hydrolase</keyword>
<dbReference type="InterPro" id="IPR054613">
    <property type="entry name" value="Peptidase_S78_dom"/>
</dbReference>
<comment type="caution">
    <text evidence="7">The sequence shown here is derived from an EMBL/GenBank/DDBJ whole genome shotgun (WGS) entry which is preliminary data.</text>
</comment>
<evidence type="ECO:0000259" key="6">
    <source>
        <dbReference type="Pfam" id="PF05065"/>
    </source>
</evidence>
<dbReference type="EMBL" id="NUSQ01000059">
    <property type="protein sequence ID" value="PHD69876.1"/>
    <property type="molecule type" value="Genomic_DNA"/>
</dbReference>
<dbReference type="InterPro" id="IPR006433">
    <property type="entry name" value="Prohead_protease"/>
</dbReference>
<protein>
    <submittedName>
        <fullName evidence="7">Phage major capsid protein</fullName>
    </submittedName>
</protein>
<gene>
    <name evidence="7" type="ORF">COF40_14380</name>
</gene>
<dbReference type="GO" id="GO:0008233">
    <property type="term" value="F:peptidase activity"/>
    <property type="evidence" value="ECO:0007669"/>
    <property type="project" value="UniProtKB-KW"/>
</dbReference>
<dbReference type="Proteomes" id="UP000225997">
    <property type="component" value="Unassembled WGS sequence"/>
</dbReference>
<comment type="subcellular location">
    <subcellularLocation>
        <location evidence="1">Virion</location>
    </subcellularLocation>
</comment>
<feature type="domain" description="Prohead serine protease" evidence="5">
    <location>
        <begin position="18"/>
        <end position="173"/>
    </location>
</feature>
<evidence type="ECO:0000259" key="5">
    <source>
        <dbReference type="Pfam" id="PF04586"/>
    </source>
</evidence>
<dbReference type="NCBIfam" id="TIGR01543">
    <property type="entry name" value="proheadase_HK97"/>
    <property type="match status" value="1"/>
</dbReference>
<evidence type="ECO:0000256" key="3">
    <source>
        <dbReference type="ARBA" id="ARBA00022670"/>
    </source>
</evidence>
<accession>A0A2C4QXL8</accession>
<evidence type="ECO:0000256" key="2">
    <source>
        <dbReference type="ARBA" id="ARBA00022612"/>
    </source>
</evidence>
<organism evidence="7 8">
    <name type="scientific">Bacillus toyonensis</name>
    <dbReference type="NCBI Taxonomy" id="155322"/>
    <lineage>
        <taxon>Bacteria</taxon>
        <taxon>Bacillati</taxon>
        <taxon>Bacillota</taxon>
        <taxon>Bacilli</taxon>
        <taxon>Bacillales</taxon>
        <taxon>Bacillaceae</taxon>
        <taxon>Bacillus</taxon>
        <taxon>Bacillus cereus group</taxon>
    </lineage>
</organism>
<dbReference type="NCBIfam" id="TIGR01554">
    <property type="entry name" value="major_cap_HK97"/>
    <property type="match status" value="1"/>
</dbReference>
<evidence type="ECO:0000313" key="8">
    <source>
        <dbReference type="Proteomes" id="UP000225997"/>
    </source>
</evidence>
<sequence>MANQTIELRNVNVELVGSETDGSLFVSGYVNKTGQWSQPLGNKRKFVEQITPGTFTRALEQGNDIHFLAEHDNAKLLASTKNGSLVLREDDQGLFMKAKISATSWGEDYYTLIQDGLLTNMSFGMQVLNDTWKKRSDGTMERSVNEILLSEVSVVRNPAYVQSNIQARSIEVVNEIEIPNIDERNLNEMNIKELQELKTKILKENKQILTTENRSLDEGQQYAKSEILDELRSIDEKIQSVEYNNKTENRGVITMNKNNALETETRAVEQFLRQQDGPELRAVQTGTAPGMLTVPTTISDFIVEKLTESAQIFGRTKNFTPVNGFLEILREKTIGTAAFVGEMAENVNANDFTMDKVRLDQKRAVTAIELSQHLVNDSGIDVVNYSINLLSRRLGLALDNAVLIGDKSKGEFEGILNDVTIGEQTGKFTNAIEIDELLDLFNSMNPEYIGGAVWIMNRQTFNMIAKLKDGNGHYFLVQDVATTGSIYKLFGQPILINDTMPAPEAGQRAVLFANLSEGYATMTKKGLNLQHITGDTKQALRGSHLLVLDGYMDGKILNQYAIKVLKLKSA</sequence>
<evidence type="ECO:0000256" key="4">
    <source>
        <dbReference type="ARBA" id="ARBA00022801"/>
    </source>
</evidence>
<dbReference type="InterPro" id="IPR024455">
    <property type="entry name" value="Phage_capsid"/>
</dbReference>
<proteinExistence type="predicted"/>
<dbReference type="Pfam" id="PF05065">
    <property type="entry name" value="Phage_capsid"/>
    <property type="match status" value="1"/>
</dbReference>
<feature type="domain" description="Phage capsid-like C-terminal" evidence="6">
    <location>
        <begin position="291"/>
        <end position="566"/>
    </location>
</feature>
<dbReference type="SUPFAM" id="SSF56563">
    <property type="entry name" value="Major capsid protein gp5"/>
    <property type="match status" value="1"/>
</dbReference>
<dbReference type="AlphaFoldDB" id="A0A2C4QXL8"/>
<dbReference type="Pfam" id="PF04586">
    <property type="entry name" value="Peptidase_S78"/>
    <property type="match status" value="1"/>
</dbReference>
<keyword evidence="2" id="KW-1188">Viral release from host cell</keyword>
<dbReference type="InterPro" id="IPR054612">
    <property type="entry name" value="Phage_capsid-like_C"/>
</dbReference>
<keyword evidence="3" id="KW-0645">Protease</keyword>
<dbReference type="GO" id="GO:0006508">
    <property type="term" value="P:proteolysis"/>
    <property type="evidence" value="ECO:0007669"/>
    <property type="project" value="UniProtKB-KW"/>
</dbReference>
<reference evidence="7 8" key="1">
    <citation type="submission" date="2017-09" db="EMBL/GenBank/DDBJ databases">
        <title>Large-scale bioinformatics analysis of Bacillus genomes uncovers conserved roles of natural products in bacterial physiology.</title>
        <authorList>
            <consortium name="Agbiome Team Llc"/>
            <person name="Bleich R.M."/>
            <person name="Grubbs K.J."/>
            <person name="Santa Maria K.C."/>
            <person name="Allen S.E."/>
            <person name="Farag S."/>
            <person name="Shank E.A."/>
            <person name="Bowers A."/>
        </authorList>
    </citation>
    <scope>NUCLEOTIDE SEQUENCE [LARGE SCALE GENOMIC DNA]</scope>
    <source>
        <strain evidence="7 8">AFS044250</strain>
    </source>
</reference>
<name>A0A2C4QXL8_9BACI</name>
<evidence type="ECO:0000256" key="1">
    <source>
        <dbReference type="ARBA" id="ARBA00004328"/>
    </source>
</evidence>
<dbReference type="Gene3D" id="3.30.2320.10">
    <property type="entry name" value="hypothetical protein PF0899 domain"/>
    <property type="match status" value="1"/>
</dbReference>
<evidence type="ECO:0000313" key="7">
    <source>
        <dbReference type="EMBL" id="PHD69876.1"/>
    </source>
</evidence>